<dbReference type="Pfam" id="PF26128">
    <property type="entry name" value="Gad2"/>
    <property type="match status" value="1"/>
</dbReference>
<organism evidence="1">
    <name type="scientific">uncultured Caudovirales phage</name>
    <dbReference type="NCBI Taxonomy" id="2100421"/>
    <lineage>
        <taxon>Viruses</taxon>
        <taxon>Duplodnaviria</taxon>
        <taxon>Heunggongvirae</taxon>
        <taxon>Uroviricota</taxon>
        <taxon>Caudoviricetes</taxon>
        <taxon>Peduoviridae</taxon>
        <taxon>Maltschvirus</taxon>
        <taxon>Maltschvirus maltsch</taxon>
    </lineage>
</organism>
<evidence type="ECO:0000313" key="1">
    <source>
        <dbReference type="EMBL" id="CAB4130107.1"/>
    </source>
</evidence>
<sequence>MINNCDKTIVDLIKPSIAIGPWIAGGAAMCWFQGGHLHAPRHDNLIQDIDVFFANDEQLSEVRHRLCQHNYSTAPAFISKNAETFTFRSVEDFNTSGSFSKEEVWKVQLIKRKFYTSVHEVLENFDFVCCSIATDGKQFVSLPNTAKDLNARVLNVNKYNPETSLPRTLKYWAYGFEPSAELIDKIAQDENININFAGYSDYDGT</sequence>
<gene>
    <name evidence="1" type="ORF">UFOVP116_273</name>
</gene>
<reference evidence="1" key="1">
    <citation type="submission" date="2020-04" db="EMBL/GenBank/DDBJ databases">
        <authorList>
            <person name="Chiriac C."/>
            <person name="Salcher M."/>
            <person name="Ghai R."/>
            <person name="Kavagutti S V."/>
        </authorList>
    </citation>
    <scope>NUCLEOTIDE SEQUENCE</scope>
</reference>
<name>A0A6J5LAP3_9CAUD</name>
<accession>A0A6J5LAP3</accession>
<protein>
    <submittedName>
        <fullName evidence="1">Uncharacterized protein</fullName>
    </submittedName>
</protein>
<proteinExistence type="predicted"/>
<dbReference type="EMBL" id="LR796237">
    <property type="protein sequence ID" value="CAB4130107.1"/>
    <property type="molecule type" value="Genomic_DNA"/>
</dbReference>